<name>A0A0H3HYQ1_PECPM</name>
<protein>
    <submittedName>
        <fullName evidence="1">Uncharacterized protein</fullName>
    </submittedName>
</protein>
<dbReference type="OrthoDB" id="7064859at2"/>
<dbReference type="Proteomes" id="UP001194579">
    <property type="component" value="Unassembled WGS sequence"/>
</dbReference>
<sequence length="110" mass="13526">MKFTYKNKKEKNDHWLNCEKNRAPYIELSNVNKEYVNIFYDVSNYNIDLELLSNDIKNMYSTYLSFFIISDQIIENLETQYYFFNFIVKAEHACYLADKLYDYLEYKLMR</sequence>
<dbReference type="AlphaFoldDB" id="A0A0H3HYQ1"/>
<dbReference type="Proteomes" id="UP000269665">
    <property type="component" value="Unassembled WGS sequence"/>
</dbReference>
<dbReference type="EMBL" id="CP003415">
    <property type="protein sequence ID" value="AFI88504.1"/>
    <property type="molecule type" value="Genomic_DNA"/>
</dbReference>
<reference evidence="3 5" key="3">
    <citation type="journal article" date="2018" name="BMC Genomics">
        <title>High genomic variability in the plant pathogenic bacterium Pectobacterium parmentieri deciphered from de novo assembled complete genomes.</title>
        <authorList>
            <person name="Zoledowska S."/>
            <person name="Motyka-Pomagruk A."/>
            <person name="Sledz W."/>
            <person name="Mengoni A."/>
            <person name="Lojkowska E."/>
        </authorList>
    </citation>
    <scope>NUCLEOTIDE SEQUENCE [LARGE SCALE GENOMIC DNA]</scope>
    <source>
        <strain evidence="3 5">IFB5626</strain>
    </source>
</reference>
<dbReference type="KEGG" id="ppar:A8F97_16605"/>
<dbReference type="eggNOG" id="ENOG502ZNUK">
    <property type="taxonomic scope" value="Bacteria"/>
</dbReference>
<dbReference type="HOGENOM" id="CLU_2118016_0_0_6"/>
<dbReference type="RefSeq" id="WP_014698553.1">
    <property type="nucleotide sequence ID" value="NC_017845.1"/>
</dbReference>
<gene>
    <name evidence="1" type="ordered locus">W5S_0377</name>
    <name evidence="3" type="ORF">C5E00_19840</name>
    <name evidence="2" type="ORF">F6Q06_23975</name>
</gene>
<organism evidence="1 4">
    <name type="scientific">Pectobacterium parmentieri</name>
    <dbReference type="NCBI Taxonomy" id="1905730"/>
    <lineage>
        <taxon>Bacteria</taxon>
        <taxon>Pseudomonadati</taxon>
        <taxon>Pseudomonadota</taxon>
        <taxon>Gammaproteobacteria</taxon>
        <taxon>Enterobacterales</taxon>
        <taxon>Pectobacteriaceae</taxon>
        <taxon>Pectobacterium</taxon>
    </lineage>
</organism>
<reference evidence="6" key="4">
    <citation type="submission" date="2023-07" db="EMBL/GenBank/DDBJ databases">
        <title>Identification of Pectobacterium versatile causing blackleg of potato from New York State with a whole genome sequencing approach.</title>
        <authorList>
            <person name="Ma X."/>
            <person name="Swingle B."/>
        </authorList>
    </citation>
    <scope>NUCLEOTIDE SEQUENCE [LARGE SCALE GENOMIC DNA]</scope>
    <source>
        <strain evidence="6">NY1588A</strain>
    </source>
</reference>
<evidence type="ECO:0000313" key="5">
    <source>
        <dbReference type="Proteomes" id="UP000269665"/>
    </source>
</evidence>
<dbReference type="KEGG" id="pec:W5S_0377"/>
<evidence type="ECO:0000313" key="2">
    <source>
        <dbReference type="EMBL" id="MBI0557490.1"/>
    </source>
</evidence>
<accession>A0A0H3HYQ1</accession>
<evidence type="ECO:0000313" key="3">
    <source>
        <dbReference type="EMBL" id="RKO78866.1"/>
    </source>
</evidence>
<dbReference type="STRING" id="1905730.W5S_0377"/>
<evidence type="ECO:0000313" key="4">
    <source>
        <dbReference type="Proteomes" id="UP000008044"/>
    </source>
</evidence>
<reference evidence="1 4" key="1">
    <citation type="journal article" date="2012" name="J. Bacteriol.">
        <title>Genome sequence of Pectobacterium sp. strain SCC3193.</title>
        <authorList>
            <person name="Koskinen J.P."/>
            <person name="Laine P."/>
            <person name="Niemi O."/>
            <person name="Nykyri J."/>
            <person name="Harjunpaa H."/>
            <person name="Auvinen P."/>
            <person name="Paulin L."/>
            <person name="Pirhonen M."/>
            <person name="Palva T."/>
            <person name="Holm L."/>
        </authorList>
    </citation>
    <scope>NUCLEOTIDE SEQUENCE [LARGE SCALE GENOMIC DNA]</scope>
    <source>
        <strain evidence="1 4">SCC3193</strain>
    </source>
</reference>
<dbReference type="EMBL" id="WABS01000122">
    <property type="protein sequence ID" value="MBI0557490.1"/>
    <property type="molecule type" value="Genomic_DNA"/>
</dbReference>
<reference evidence="1" key="2">
    <citation type="submission" date="2012-03" db="EMBL/GenBank/DDBJ databases">
        <authorList>
            <person name="Koskinen P."/>
            <person name="Laine P."/>
            <person name="Niemi O."/>
            <person name="Nykyri J."/>
            <person name="Harjunpaa H."/>
            <person name="Auvinen P."/>
            <person name="Paulin L."/>
            <person name="Pirhonen M."/>
            <person name="Palva T."/>
            <person name="Holm L."/>
        </authorList>
    </citation>
    <scope>NUCLEOTIDE SEQUENCE</scope>
    <source>
        <strain evidence="1">SCC3193</strain>
    </source>
</reference>
<evidence type="ECO:0000313" key="1">
    <source>
        <dbReference type="EMBL" id="AFI88504.1"/>
    </source>
</evidence>
<reference evidence="2" key="5">
    <citation type="submission" date="2024-05" db="EMBL/GenBank/DDBJ databases">
        <title>Identification of Pectobacterium versatile causing blackleg of potato from New York State with a whole genome sequencing approach.</title>
        <authorList>
            <person name="Ma X."/>
            <person name="Swingle B."/>
        </authorList>
    </citation>
    <scope>NUCLEOTIDE SEQUENCE</scope>
    <source>
        <strain evidence="2">NY1588A</strain>
    </source>
</reference>
<keyword evidence="6" id="KW-1185">Reference proteome</keyword>
<proteinExistence type="predicted"/>
<dbReference type="EMBL" id="PSZG01000001">
    <property type="protein sequence ID" value="RKO78866.1"/>
    <property type="molecule type" value="Genomic_DNA"/>
</dbReference>
<dbReference type="Proteomes" id="UP000008044">
    <property type="component" value="Chromosome"/>
</dbReference>
<evidence type="ECO:0000313" key="6">
    <source>
        <dbReference type="Proteomes" id="UP001194579"/>
    </source>
</evidence>
<dbReference type="GeneID" id="45851080"/>